<reference evidence="1" key="1">
    <citation type="submission" date="2018-02" db="EMBL/GenBank/DDBJ databases">
        <title>Rhizophora mucronata_Transcriptome.</title>
        <authorList>
            <person name="Meera S.P."/>
            <person name="Sreeshan A."/>
            <person name="Augustine A."/>
        </authorList>
    </citation>
    <scope>NUCLEOTIDE SEQUENCE</scope>
    <source>
        <tissue evidence="1">Leaf</tissue>
    </source>
</reference>
<organism evidence="1">
    <name type="scientific">Rhizophora mucronata</name>
    <name type="common">Asiatic mangrove</name>
    <dbReference type="NCBI Taxonomy" id="61149"/>
    <lineage>
        <taxon>Eukaryota</taxon>
        <taxon>Viridiplantae</taxon>
        <taxon>Streptophyta</taxon>
        <taxon>Embryophyta</taxon>
        <taxon>Tracheophyta</taxon>
        <taxon>Spermatophyta</taxon>
        <taxon>Magnoliopsida</taxon>
        <taxon>eudicotyledons</taxon>
        <taxon>Gunneridae</taxon>
        <taxon>Pentapetalae</taxon>
        <taxon>rosids</taxon>
        <taxon>fabids</taxon>
        <taxon>Malpighiales</taxon>
        <taxon>Rhizophoraceae</taxon>
        <taxon>Rhizophora</taxon>
    </lineage>
</organism>
<dbReference type="AlphaFoldDB" id="A0A2P2NT69"/>
<protein>
    <submittedName>
        <fullName evidence="1">Uncharacterized protein</fullName>
    </submittedName>
</protein>
<dbReference type="EMBL" id="GGEC01065150">
    <property type="protein sequence ID" value="MBX45634.1"/>
    <property type="molecule type" value="Transcribed_RNA"/>
</dbReference>
<accession>A0A2P2NT69</accession>
<sequence length="30" mass="3817">MTLELRIPMDVCKFWKILQKNHLFKIFYFL</sequence>
<name>A0A2P2NT69_RHIMU</name>
<evidence type="ECO:0000313" key="1">
    <source>
        <dbReference type="EMBL" id="MBX45634.1"/>
    </source>
</evidence>
<proteinExistence type="predicted"/>